<feature type="non-terminal residue" evidence="1">
    <location>
        <position position="177"/>
    </location>
</feature>
<comment type="caution">
    <text evidence="1">The sequence shown here is derived from an EMBL/GenBank/DDBJ whole genome shotgun (WGS) entry which is preliminary data.</text>
</comment>
<dbReference type="EMBL" id="LAZR01069729">
    <property type="protein sequence ID" value="KKK47143.1"/>
    <property type="molecule type" value="Genomic_DNA"/>
</dbReference>
<accession>A0A0F8VS13</accession>
<sequence>MADVTIDAAAANGLYNRSLRGGIFWTSPTVGYVVYLNFTQDLVYRKTADGGANWGAAQVVAAAAACNAVSYDCWADWQTSGDAGTKIHIAYISIDLNQIRYVYLDTSDDSVAGDDLIEACQGTGTIQAAAGYGYTTVSISKTRGGNLVVALEYRDSTPTYFNSFYTSPDADTWTSKT</sequence>
<reference evidence="1" key="1">
    <citation type="journal article" date="2015" name="Nature">
        <title>Complex archaea that bridge the gap between prokaryotes and eukaryotes.</title>
        <authorList>
            <person name="Spang A."/>
            <person name="Saw J.H."/>
            <person name="Jorgensen S.L."/>
            <person name="Zaremba-Niedzwiedzka K."/>
            <person name="Martijn J."/>
            <person name="Lind A.E."/>
            <person name="van Eijk R."/>
            <person name="Schleper C."/>
            <person name="Guy L."/>
            <person name="Ettema T.J."/>
        </authorList>
    </citation>
    <scope>NUCLEOTIDE SEQUENCE</scope>
</reference>
<proteinExistence type="predicted"/>
<organism evidence="1">
    <name type="scientific">marine sediment metagenome</name>
    <dbReference type="NCBI Taxonomy" id="412755"/>
    <lineage>
        <taxon>unclassified sequences</taxon>
        <taxon>metagenomes</taxon>
        <taxon>ecological metagenomes</taxon>
    </lineage>
</organism>
<dbReference type="AlphaFoldDB" id="A0A0F8VS13"/>
<dbReference type="SUPFAM" id="SSF50939">
    <property type="entry name" value="Sialidases"/>
    <property type="match status" value="1"/>
</dbReference>
<evidence type="ECO:0000313" key="1">
    <source>
        <dbReference type="EMBL" id="KKK47143.1"/>
    </source>
</evidence>
<gene>
    <name evidence="1" type="ORF">LCGC14_3158180</name>
</gene>
<evidence type="ECO:0008006" key="2">
    <source>
        <dbReference type="Google" id="ProtNLM"/>
    </source>
</evidence>
<protein>
    <recommendedName>
        <fullName evidence="2">Fucose-specific lectin</fullName>
    </recommendedName>
</protein>
<name>A0A0F8VS13_9ZZZZ</name>
<dbReference type="InterPro" id="IPR036278">
    <property type="entry name" value="Sialidase_sf"/>
</dbReference>